<dbReference type="Pfam" id="PF11306">
    <property type="entry name" value="DUF3108"/>
    <property type="match status" value="1"/>
</dbReference>
<dbReference type="InParanoid" id="A0A1H9BKN3"/>
<reference evidence="3" key="1">
    <citation type="submission" date="2016-10" db="EMBL/GenBank/DDBJ databases">
        <authorList>
            <person name="Varghese N."/>
            <person name="Submissions S."/>
        </authorList>
    </citation>
    <scope>NUCLEOTIDE SEQUENCE [LARGE SCALE GENOMIC DNA]</scope>
    <source>
        <strain evidence="3">DSM 24740</strain>
    </source>
</reference>
<feature type="signal peptide" evidence="1">
    <location>
        <begin position="1"/>
        <end position="22"/>
    </location>
</feature>
<dbReference type="RefSeq" id="WP_090165647.1">
    <property type="nucleotide sequence ID" value="NZ_FOFB01000003.1"/>
</dbReference>
<organism evidence="2 3">
    <name type="scientific">Neolewinella agarilytica</name>
    <dbReference type="NCBI Taxonomy" id="478744"/>
    <lineage>
        <taxon>Bacteria</taxon>
        <taxon>Pseudomonadati</taxon>
        <taxon>Bacteroidota</taxon>
        <taxon>Saprospiria</taxon>
        <taxon>Saprospirales</taxon>
        <taxon>Lewinellaceae</taxon>
        <taxon>Neolewinella</taxon>
    </lineage>
</organism>
<accession>A0A1H9BKN3</accession>
<keyword evidence="1" id="KW-0732">Signal</keyword>
<dbReference type="InterPro" id="IPR021457">
    <property type="entry name" value="DUF3108"/>
</dbReference>
<evidence type="ECO:0008006" key="4">
    <source>
        <dbReference type="Google" id="ProtNLM"/>
    </source>
</evidence>
<protein>
    <recommendedName>
        <fullName evidence="4">DUF3108 domain-containing protein</fullName>
    </recommendedName>
</protein>
<evidence type="ECO:0000313" key="3">
    <source>
        <dbReference type="Proteomes" id="UP000199021"/>
    </source>
</evidence>
<keyword evidence="3" id="KW-1185">Reference proteome</keyword>
<proteinExistence type="predicted"/>
<dbReference type="EMBL" id="FOFB01000003">
    <property type="protein sequence ID" value="SEP89459.1"/>
    <property type="molecule type" value="Genomic_DNA"/>
</dbReference>
<evidence type="ECO:0000313" key="2">
    <source>
        <dbReference type="EMBL" id="SEP89459.1"/>
    </source>
</evidence>
<dbReference type="STRING" id="478744.SAMN05444359_103167"/>
<name>A0A1H9BKN3_9BACT</name>
<sequence>MKFLLRLALLFALPAGLLLNTAAVDFSGGEYLAPLTSTAPASAPAPSAFHPPMALPADVCETENNVFQAGEKIVYKLYYNWNFVWLAAGEVTFLVHDLPNQYHVMVRGRTYESYEWFYSVRDNYESYLDKKTLLPKIHIKDIQEGGYTRYDRTTFYQDKGRAVSARGKTRDDLKEKEIPLEECMHDLISIVYYARNLDYEEMTVDQKIPIKILMDQEIYPLSLKYLGPEEDTKVKGVGRFRTQKFSPQLIAGDVFKEGDEMKIYVTDDENKIPVLIESPVSVGSVKAVLKSYKGLKYPMTAQVE</sequence>
<dbReference type="OrthoDB" id="9808473at2"/>
<dbReference type="AlphaFoldDB" id="A0A1H9BKN3"/>
<gene>
    <name evidence="2" type="ORF">SAMN05444359_103167</name>
</gene>
<evidence type="ECO:0000256" key="1">
    <source>
        <dbReference type="SAM" id="SignalP"/>
    </source>
</evidence>
<feature type="chain" id="PRO_5011577038" description="DUF3108 domain-containing protein" evidence="1">
    <location>
        <begin position="23"/>
        <end position="304"/>
    </location>
</feature>
<dbReference type="Proteomes" id="UP000199021">
    <property type="component" value="Unassembled WGS sequence"/>
</dbReference>